<protein>
    <recommendedName>
        <fullName evidence="3">S-locus glycoprotein domain-containing protein</fullName>
    </recommendedName>
</protein>
<proteinExistence type="predicted"/>
<dbReference type="EMBL" id="CM003374">
    <property type="protein sequence ID" value="KOM41847.1"/>
    <property type="molecule type" value="Genomic_DNA"/>
</dbReference>
<evidence type="ECO:0000313" key="4">
    <source>
        <dbReference type="EMBL" id="KOM41847.1"/>
    </source>
</evidence>
<accession>A0A0L9UGZ5</accession>
<keyword evidence="2" id="KW-1015">Disulfide bond</keyword>
<evidence type="ECO:0000259" key="3">
    <source>
        <dbReference type="Pfam" id="PF00954"/>
    </source>
</evidence>
<dbReference type="STRING" id="3914.A0A0L9UGZ5"/>
<organism evidence="4 5">
    <name type="scientific">Phaseolus angularis</name>
    <name type="common">Azuki bean</name>
    <name type="synonym">Vigna angularis</name>
    <dbReference type="NCBI Taxonomy" id="3914"/>
    <lineage>
        <taxon>Eukaryota</taxon>
        <taxon>Viridiplantae</taxon>
        <taxon>Streptophyta</taxon>
        <taxon>Embryophyta</taxon>
        <taxon>Tracheophyta</taxon>
        <taxon>Spermatophyta</taxon>
        <taxon>Magnoliopsida</taxon>
        <taxon>eudicotyledons</taxon>
        <taxon>Gunneridae</taxon>
        <taxon>Pentapetalae</taxon>
        <taxon>rosids</taxon>
        <taxon>fabids</taxon>
        <taxon>Fabales</taxon>
        <taxon>Fabaceae</taxon>
        <taxon>Papilionoideae</taxon>
        <taxon>50 kb inversion clade</taxon>
        <taxon>NPAAA clade</taxon>
        <taxon>indigoferoid/millettioid clade</taxon>
        <taxon>Phaseoleae</taxon>
        <taxon>Vigna</taxon>
    </lineage>
</organism>
<dbReference type="GO" id="GO:0048544">
    <property type="term" value="P:recognition of pollen"/>
    <property type="evidence" value="ECO:0007669"/>
    <property type="project" value="InterPro"/>
</dbReference>
<dbReference type="Pfam" id="PF00954">
    <property type="entry name" value="S_locus_glycop"/>
    <property type="match status" value="1"/>
</dbReference>
<evidence type="ECO:0000256" key="1">
    <source>
        <dbReference type="ARBA" id="ARBA00022729"/>
    </source>
</evidence>
<gene>
    <name evidence="4" type="ORF">LR48_Vigan04g204500</name>
</gene>
<dbReference type="Proteomes" id="UP000053144">
    <property type="component" value="Chromosome 4"/>
</dbReference>
<sequence>MSNFNFQTVTLLPNQPLRGSTNLVSLELQQRLTFDHDGNVRVYNMVDGQEKWMALGPFHPKPCFIYGICGPNNYCTNDPTSGKKCSCLPEHEEDKPTCAALMVAGGGKQRHNFGFFAKTKMLRDGVDFTVVMEVEALSVVHSKTIGDGGRAPVEMEEAVPMEEEE</sequence>
<dbReference type="AlphaFoldDB" id="A0A0L9UGZ5"/>
<evidence type="ECO:0000313" key="5">
    <source>
        <dbReference type="Proteomes" id="UP000053144"/>
    </source>
</evidence>
<evidence type="ECO:0000256" key="2">
    <source>
        <dbReference type="ARBA" id="ARBA00023157"/>
    </source>
</evidence>
<reference evidence="5" key="1">
    <citation type="journal article" date="2015" name="Proc. Natl. Acad. Sci. U.S.A.">
        <title>Genome sequencing of adzuki bean (Vigna angularis) provides insight into high starch and low fat accumulation and domestication.</title>
        <authorList>
            <person name="Yang K."/>
            <person name="Tian Z."/>
            <person name="Chen C."/>
            <person name="Luo L."/>
            <person name="Zhao B."/>
            <person name="Wang Z."/>
            <person name="Yu L."/>
            <person name="Li Y."/>
            <person name="Sun Y."/>
            <person name="Li W."/>
            <person name="Chen Y."/>
            <person name="Li Y."/>
            <person name="Zhang Y."/>
            <person name="Ai D."/>
            <person name="Zhao J."/>
            <person name="Shang C."/>
            <person name="Ma Y."/>
            <person name="Wu B."/>
            <person name="Wang M."/>
            <person name="Gao L."/>
            <person name="Sun D."/>
            <person name="Zhang P."/>
            <person name="Guo F."/>
            <person name="Wang W."/>
            <person name="Li Y."/>
            <person name="Wang J."/>
            <person name="Varshney R.K."/>
            <person name="Wang J."/>
            <person name="Ling H.Q."/>
            <person name="Wan P."/>
        </authorList>
    </citation>
    <scope>NUCLEOTIDE SEQUENCE</scope>
    <source>
        <strain evidence="5">cv. Jingnong 6</strain>
    </source>
</reference>
<dbReference type="InterPro" id="IPR000858">
    <property type="entry name" value="S_locus_glycoprot_dom"/>
</dbReference>
<feature type="domain" description="S-locus glycoprotein" evidence="3">
    <location>
        <begin position="28"/>
        <end position="89"/>
    </location>
</feature>
<keyword evidence="1" id="KW-0732">Signal</keyword>
<dbReference type="Gramene" id="KOM41847">
    <property type="protein sequence ID" value="KOM41847"/>
    <property type="gene ID" value="LR48_Vigan04g204500"/>
</dbReference>
<name>A0A0L9UGZ5_PHAAN</name>